<sequence>MPVIVLAGEEDFLLYRRLDELKAKYLDPAFASFNYQRLDNVSTNDAVDLAASIPFGMGNKVIIIDRCDWFSKKRGTEKSKAKPQKSAASKGGASKEVAEETLADAIASVHENTYLIFVSTSNFDSSLRLSKLFEKHAKIEKFEKVKYWPGSEPSAALKNFMQTETHALGCTIDDDAAFYLIDGLEANLRHIHSELAKAATYILPKTHITLDVVKTLSPHNSQIFTVAENWLLGKRRETLNGLKEVLTKQNAMQVMAALQTMLSKWVSFKTHAEMENEKLPYKPGIQRREISANELAKRLSGPLKVHPFALEKDLKKLSHVSLSFLVSKKQELTRMEHLVKTGQMPENQALELFFFN</sequence>
<reference evidence="7" key="1">
    <citation type="submission" date="2021-02" db="EMBL/GenBank/DDBJ databases">
        <title>Genome-Resolved Metagenomics of a Microbial Community Performing Photosynthetic Biological Nutrient Removal.</title>
        <authorList>
            <person name="Mcdaniel E.A."/>
        </authorList>
    </citation>
    <scope>NUCLEOTIDE SEQUENCE</scope>
    <source>
        <strain evidence="7">UWPOB_OBS1</strain>
    </source>
</reference>
<comment type="caution">
    <text evidence="7">The sequence shown here is derived from an EMBL/GenBank/DDBJ whole genome shotgun (WGS) entry which is preliminary data.</text>
</comment>
<keyword evidence="2 7" id="KW-0548">Nucleotidyltransferase</keyword>
<dbReference type="InterPro" id="IPR005790">
    <property type="entry name" value="DNA_polIII_delta"/>
</dbReference>
<evidence type="ECO:0000313" key="8">
    <source>
        <dbReference type="Proteomes" id="UP000664277"/>
    </source>
</evidence>
<evidence type="ECO:0000313" key="7">
    <source>
        <dbReference type="EMBL" id="MBN8659359.1"/>
    </source>
</evidence>
<gene>
    <name evidence="7" type="primary">holA</name>
    <name evidence="7" type="ORF">J0M35_03275</name>
</gene>
<dbReference type="GO" id="GO:0003677">
    <property type="term" value="F:DNA binding"/>
    <property type="evidence" value="ECO:0007669"/>
    <property type="project" value="InterPro"/>
</dbReference>
<accession>A0A8J7P716</accession>
<dbReference type="GO" id="GO:0009360">
    <property type="term" value="C:DNA polymerase III complex"/>
    <property type="evidence" value="ECO:0007669"/>
    <property type="project" value="InterPro"/>
</dbReference>
<evidence type="ECO:0000259" key="5">
    <source>
        <dbReference type="Pfam" id="PF06144"/>
    </source>
</evidence>
<dbReference type="PANTHER" id="PTHR34388">
    <property type="entry name" value="DNA POLYMERASE III SUBUNIT DELTA"/>
    <property type="match status" value="1"/>
</dbReference>
<evidence type="ECO:0000259" key="6">
    <source>
        <dbReference type="Pfam" id="PF21694"/>
    </source>
</evidence>
<dbReference type="Proteomes" id="UP000664277">
    <property type="component" value="Unassembled WGS sequence"/>
</dbReference>
<dbReference type="NCBIfam" id="TIGR01128">
    <property type="entry name" value="holA"/>
    <property type="match status" value="1"/>
</dbReference>
<dbReference type="Gene3D" id="1.10.8.60">
    <property type="match status" value="1"/>
</dbReference>
<dbReference type="SUPFAM" id="SSF52540">
    <property type="entry name" value="P-loop containing nucleoside triphosphate hydrolases"/>
    <property type="match status" value="1"/>
</dbReference>
<feature type="domain" description="DNA polymerase III delta subunit-like C-terminal" evidence="6">
    <location>
        <begin position="289"/>
        <end position="355"/>
    </location>
</feature>
<proteinExistence type="predicted"/>
<evidence type="ECO:0000256" key="1">
    <source>
        <dbReference type="ARBA" id="ARBA00022679"/>
    </source>
</evidence>
<dbReference type="EMBL" id="JAFLCK010000003">
    <property type="protein sequence ID" value="MBN8659359.1"/>
    <property type="molecule type" value="Genomic_DNA"/>
</dbReference>
<keyword evidence="1 7" id="KW-0808">Transferase</keyword>
<keyword evidence="4" id="KW-0239">DNA-directed DNA polymerase</keyword>
<feature type="domain" description="DNA polymerase III delta N-terminal" evidence="5">
    <location>
        <begin position="5"/>
        <end position="139"/>
    </location>
</feature>
<dbReference type="AlphaFoldDB" id="A0A8J7P716"/>
<dbReference type="InterPro" id="IPR010372">
    <property type="entry name" value="DNA_pol3_delta_N"/>
</dbReference>
<dbReference type="EC" id="2.7.7.7" evidence="7"/>
<dbReference type="InterPro" id="IPR027417">
    <property type="entry name" value="P-loop_NTPase"/>
</dbReference>
<dbReference type="Pfam" id="PF06144">
    <property type="entry name" value="DNA_pol3_delta"/>
    <property type="match status" value="1"/>
</dbReference>
<keyword evidence="3" id="KW-0235">DNA replication</keyword>
<dbReference type="Pfam" id="PF21694">
    <property type="entry name" value="DNA_pol3_delta_C"/>
    <property type="match status" value="1"/>
</dbReference>
<evidence type="ECO:0000256" key="2">
    <source>
        <dbReference type="ARBA" id="ARBA00022695"/>
    </source>
</evidence>
<dbReference type="GO" id="GO:0003887">
    <property type="term" value="F:DNA-directed DNA polymerase activity"/>
    <property type="evidence" value="ECO:0007669"/>
    <property type="project" value="UniProtKB-KW"/>
</dbReference>
<name>A0A8J7P716_9BACT</name>
<dbReference type="InterPro" id="IPR048466">
    <property type="entry name" value="DNA_pol3_delta-like_C"/>
</dbReference>
<dbReference type="Gene3D" id="3.40.50.300">
    <property type="entry name" value="P-loop containing nucleotide triphosphate hydrolases"/>
    <property type="match status" value="1"/>
</dbReference>
<protein>
    <submittedName>
        <fullName evidence="7">DNA polymerase III subunit delta</fullName>
        <ecNumber evidence="7">2.7.7.7</ecNumber>
    </submittedName>
</protein>
<evidence type="ECO:0000256" key="3">
    <source>
        <dbReference type="ARBA" id="ARBA00022705"/>
    </source>
</evidence>
<dbReference type="PANTHER" id="PTHR34388:SF1">
    <property type="entry name" value="DNA POLYMERASE III SUBUNIT DELTA"/>
    <property type="match status" value="1"/>
</dbReference>
<evidence type="ECO:0000256" key="4">
    <source>
        <dbReference type="ARBA" id="ARBA00022932"/>
    </source>
</evidence>
<dbReference type="GO" id="GO:0006261">
    <property type="term" value="P:DNA-templated DNA replication"/>
    <property type="evidence" value="ECO:0007669"/>
    <property type="project" value="TreeGrafter"/>
</dbReference>
<dbReference type="Gene3D" id="1.20.272.10">
    <property type="match status" value="1"/>
</dbReference>
<organism evidence="7 8">
    <name type="scientific">Candidatus Obscuribacter phosphatis</name>
    <dbReference type="NCBI Taxonomy" id="1906157"/>
    <lineage>
        <taxon>Bacteria</taxon>
        <taxon>Bacillati</taxon>
        <taxon>Candidatus Melainabacteria</taxon>
        <taxon>Candidatus Obscuribacterales</taxon>
        <taxon>Candidatus Obscuribacteraceae</taxon>
        <taxon>Candidatus Obscuribacter</taxon>
    </lineage>
</organism>